<evidence type="ECO:0000256" key="1">
    <source>
        <dbReference type="SAM" id="MobiDB-lite"/>
    </source>
</evidence>
<dbReference type="PROSITE" id="PS50125">
    <property type="entry name" value="GUANYLATE_CYCLASE_2"/>
    <property type="match status" value="1"/>
</dbReference>
<dbReference type="AlphaFoldDB" id="A0A317F9A6"/>
<gene>
    <name evidence="3" type="ORF">DFH01_23640</name>
</gene>
<dbReference type="Pfam" id="PF00211">
    <property type="entry name" value="Guanylate_cyc"/>
    <property type="match status" value="1"/>
</dbReference>
<feature type="region of interest" description="Disordered" evidence="1">
    <location>
        <begin position="27"/>
        <end position="53"/>
    </location>
</feature>
<reference evidence="4" key="1">
    <citation type="submission" date="2018-05" db="EMBL/GenBank/DDBJ databases">
        <authorList>
            <person name="Du Z."/>
            <person name="Wang X."/>
        </authorList>
    </citation>
    <scope>NUCLEOTIDE SEQUENCE [LARGE SCALE GENOMIC DNA]</scope>
    <source>
        <strain evidence="4">CQN31</strain>
    </source>
</reference>
<name>A0A317F9A6_9PROT</name>
<dbReference type="GO" id="GO:0004016">
    <property type="term" value="F:adenylate cyclase activity"/>
    <property type="evidence" value="ECO:0007669"/>
    <property type="project" value="UniProtKB-ARBA"/>
</dbReference>
<feature type="domain" description="Guanylate cyclase" evidence="2">
    <location>
        <begin position="117"/>
        <end position="235"/>
    </location>
</feature>
<dbReference type="InterPro" id="IPR011990">
    <property type="entry name" value="TPR-like_helical_dom_sf"/>
</dbReference>
<sequence>MRATNCLFSSAVQQWFQTRATKLLTVSARSSSGGEGGSGSGVSQGSSSTPHPPIAHLLGTRRLLRIRRGRAPGQGADLILRTACSVFGRAATNLFCWMFLNRSRIARMATDDALPVTLLFTDVEGSTRLLRSLGDESYRLLLAELSATLRAHFAEHGGVVVDSQGDGFFIAFERSPMDAVAAALTCQRSLAGKAWTGGCAPRLRMGIHTGLVRRGVAALGGGYVGLEVHRTARLCAAGHGGQVLLSATMHAILQGHLPDGVGLRALGHHRLPDLPAPEPIFQLLAPGLAEDFPALRVDGPQMSRLPMPRTALLGRERELREVAALLAAPEPPLLTLTGTGGAGKTRLGIAAAALASGGFRDGVCFVPLAPVTDPALLTSTLVRHLGLQEAGPTPLEDLLLGHLRDRELLLVLDNFEHLLEAAPLVGALLAGCPSVKVLATSRATLHLHGEHDYPVPALAVPGEGTPISAETAGGYAAVALFVERAAAVSRFALDASNAPSVAALCARLDGLPLAIELAAARTSTMTPAEMLQRLGTAEQHRTLDLLMDGPRDAPPRHRTLRSAIGWSFGLLDPTLQATFRRLSVCVGGFTLKAAAAVAGLATADGSAMAEPSPAMLHSLAGLAGNSLLQRIERPGGEARFAMLETIREFGLDQLDAAGEDRPARMAHALHFAALAEAGAQQVGGPKQAEWLCRLDEEQPNFRAALGWALSDDCPDPLLAARLATALWVFWFRRAHLREGSRWIEVVRHAGRASMSPRVHATLLTAEGSFARMIGDFARAESRLDEAVPLWQAMEDEEGLAWALSHLGLVRQWLGHVDEGVAILERSLALRRAGGDQRGVARSLFHLAIAEDFRGDFERAARLYEETLQVQGAIGDTWGSGRVLGYLAKALLRTGDHRRAEQAAQQALDRSTSVADRWGVGLAESALGGAAWARGEHARAAALLKRSLSTFRDVGARDRVAEELQDLALLAARHGAPEQSVRLSAAVAALQRTGRHALWPALRAQRDAALASLRGTLGEAAFEAAWARGERTELDLAVSDALTVPERPVRAARRPAARARVSAGLHG</sequence>
<dbReference type="Pfam" id="PF13424">
    <property type="entry name" value="TPR_12"/>
    <property type="match status" value="1"/>
</dbReference>
<dbReference type="InterPro" id="IPR001054">
    <property type="entry name" value="A/G_cyclase"/>
</dbReference>
<organism evidence="3 4">
    <name type="scientific">Falsiroseomonas bella</name>
    <dbReference type="NCBI Taxonomy" id="2184016"/>
    <lineage>
        <taxon>Bacteria</taxon>
        <taxon>Pseudomonadati</taxon>
        <taxon>Pseudomonadota</taxon>
        <taxon>Alphaproteobacteria</taxon>
        <taxon>Acetobacterales</taxon>
        <taxon>Roseomonadaceae</taxon>
        <taxon>Falsiroseomonas</taxon>
    </lineage>
</organism>
<dbReference type="SMART" id="SM00044">
    <property type="entry name" value="CYCc"/>
    <property type="match status" value="1"/>
</dbReference>
<dbReference type="GO" id="GO:0009190">
    <property type="term" value="P:cyclic nucleotide biosynthetic process"/>
    <property type="evidence" value="ECO:0007669"/>
    <property type="project" value="InterPro"/>
</dbReference>
<dbReference type="SUPFAM" id="SSF52540">
    <property type="entry name" value="P-loop containing nucleoside triphosphate hydrolases"/>
    <property type="match status" value="1"/>
</dbReference>
<comment type="caution">
    <text evidence="3">The sequence shown here is derived from an EMBL/GenBank/DDBJ whole genome shotgun (WGS) entry which is preliminary data.</text>
</comment>
<dbReference type="InterPro" id="IPR019734">
    <property type="entry name" value="TPR_rpt"/>
</dbReference>
<evidence type="ECO:0000259" key="2">
    <source>
        <dbReference type="PROSITE" id="PS50125"/>
    </source>
</evidence>
<dbReference type="CDD" id="cd07302">
    <property type="entry name" value="CHD"/>
    <property type="match status" value="1"/>
</dbReference>
<dbReference type="PANTHER" id="PTHR47691">
    <property type="entry name" value="REGULATOR-RELATED"/>
    <property type="match status" value="1"/>
</dbReference>
<dbReference type="Gene3D" id="3.40.50.300">
    <property type="entry name" value="P-loop containing nucleotide triphosphate hydrolases"/>
    <property type="match status" value="1"/>
</dbReference>
<dbReference type="Proteomes" id="UP000245765">
    <property type="component" value="Unassembled WGS sequence"/>
</dbReference>
<protein>
    <recommendedName>
        <fullName evidence="2">Guanylate cyclase domain-containing protein</fullName>
    </recommendedName>
</protein>
<dbReference type="Gene3D" id="3.30.70.1230">
    <property type="entry name" value="Nucleotide cyclase"/>
    <property type="match status" value="1"/>
</dbReference>
<keyword evidence="4" id="KW-1185">Reference proteome</keyword>
<dbReference type="PRINTS" id="PR00364">
    <property type="entry name" value="DISEASERSIST"/>
</dbReference>
<dbReference type="SUPFAM" id="SSF55073">
    <property type="entry name" value="Nucleotide cyclase"/>
    <property type="match status" value="1"/>
</dbReference>
<evidence type="ECO:0000313" key="4">
    <source>
        <dbReference type="Proteomes" id="UP000245765"/>
    </source>
</evidence>
<dbReference type="EMBL" id="QGNA01000006">
    <property type="protein sequence ID" value="PWS34539.1"/>
    <property type="molecule type" value="Genomic_DNA"/>
</dbReference>
<dbReference type="Gene3D" id="1.25.40.10">
    <property type="entry name" value="Tetratricopeptide repeat domain"/>
    <property type="match status" value="1"/>
</dbReference>
<dbReference type="SMART" id="SM00028">
    <property type="entry name" value="TPR"/>
    <property type="match status" value="4"/>
</dbReference>
<evidence type="ECO:0000313" key="3">
    <source>
        <dbReference type="EMBL" id="PWS34539.1"/>
    </source>
</evidence>
<proteinExistence type="predicted"/>
<dbReference type="PANTHER" id="PTHR47691:SF3">
    <property type="entry name" value="HTH-TYPE TRANSCRIPTIONAL REGULATOR RV0890C-RELATED"/>
    <property type="match status" value="1"/>
</dbReference>
<dbReference type="InterPro" id="IPR027417">
    <property type="entry name" value="P-loop_NTPase"/>
</dbReference>
<dbReference type="SUPFAM" id="SSF48452">
    <property type="entry name" value="TPR-like"/>
    <property type="match status" value="1"/>
</dbReference>
<feature type="compositionally biased region" description="Gly residues" evidence="1">
    <location>
        <begin position="33"/>
        <end position="42"/>
    </location>
</feature>
<accession>A0A317F9A6</accession>
<dbReference type="InterPro" id="IPR029787">
    <property type="entry name" value="Nucleotide_cyclase"/>
</dbReference>
<dbReference type="GO" id="GO:0035556">
    <property type="term" value="P:intracellular signal transduction"/>
    <property type="evidence" value="ECO:0007669"/>
    <property type="project" value="InterPro"/>
</dbReference>